<evidence type="ECO:0000313" key="1">
    <source>
        <dbReference type="EMBL" id="TKR96918.1"/>
    </source>
</evidence>
<proteinExistence type="predicted"/>
<sequence>MFSSTCYFQSTFSPKRTRSPTINSLHSYRNQLLSICSSNTTHRILLSASIPELRGIAKVATDMPLTATIMAWTTELFLQSVQNPAEANAYQWKNAFQFIKESLHARGFVNLPEIWFQHNSHVLQMLLESYFNIQKDALAFLARSHISVFFNGMLAFACHYAKHGIPIGISVTQYLQMAQFLLAGRSKDENRCRIFEQGEWRAVVGFENGCLFLKSVHRKFLA</sequence>
<evidence type="ECO:0000313" key="2">
    <source>
        <dbReference type="Proteomes" id="UP000298663"/>
    </source>
</evidence>
<dbReference type="OrthoDB" id="5901360at2759"/>
<dbReference type="Proteomes" id="UP000298663">
    <property type="component" value="Unassembled WGS sequence"/>
</dbReference>
<comment type="caution">
    <text evidence="1">The sequence shown here is derived from an EMBL/GenBank/DDBJ whole genome shotgun (WGS) entry which is preliminary data.</text>
</comment>
<name>A0A4U5PJU1_STECR</name>
<dbReference type="AlphaFoldDB" id="A0A4U5PJU1"/>
<reference evidence="1 2" key="1">
    <citation type="journal article" date="2015" name="Genome Biol.">
        <title>Comparative genomics of Steinernema reveals deeply conserved gene regulatory networks.</title>
        <authorList>
            <person name="Dillman A.R."/>
            <person name="Macchietto M."/>
            <person name="Porter C.F."/>
            <person name="Rogers A."/>
            <person name="Williams B."/>
            <person name="Antoshechkin I."/>
            <person name="Lee M.M."/>
            <person name="Goodwin Z."/>
            <person name="Lu X."/>
            <person name="Lewis E.E."/>
            <person name="Goodrich-Blair H."/>
            <person name="Stock S.P."/>
            <person name="Adams B.J."/>
            <person name="Sternberg P.W."/>
            <person name="Mortazavi A."/>
        </authorList>
    </citation>
    <scope>NUCLEOTIDE SEQUENCE [LARGE SCALE GENOMIC DNA]</scope>
    <source>
        <strain evidence="1 2">ALL</strain>
    </source>
</reference>
<protein>
    <submittedName>
        <fullName evidence="1">Uncharacterized protein</fullName>
    </submittedName>
</protein>
<dbReference type="EMBL" id="AZBU02000002">
    <property type="protein sequence ID" value="TKR96918.1"/>
    <property type="molecule type" value="Genomic_DNA"/>
</dbReference>
<organism evidence="1 2">
    <name type="scientific">Steinernema carpocapsae</name>
    <name type="common">Entomopathogenic nematode</name>
    <dbReference type="NCBI Taxonomy" id="34508"/>
    <lineage>
        <taxon>Eukaryota</taxon>
        <taxon>Metazoa</taxon>
        <taxon>Ecdysozoa</taxon>
        <taxon>Nematoda</taxon>
        <taxon>Chromadorea</taxon>
        <taxon>Rhabditida</taxon>
        <taxon>Tylenchina</taxon>
        <taxon>Panagrolaimomorpha</taxon>
        <taxon>Strongyloidoidea</taxon>
        <taxon>Steinernematidae</taxon>
        <taxon>Steinernema</taxon>
    </lineage>
</organism>
<reference evidence="1 2" key="2">
    <citation type="journal article" date="2019" name="G3 (Bethesda)">
        <title>Hybrid Assembly of the Genome of the Entomopathogenic Nematode Steinernema carpocapsae Identifies the X-Chromosome.</title>
        <authorList>
            <person name="Serra L."/>
            <person name="Macchietto M."/>
            <person name="Macias-Munoz A."/>
            <person name="McGill C.J."/>
            <person name="Rodriguez I.M."/>
            <person name="Rodriguez B."/>
            <person name="Murad R."/>
            <person name="Mortazavi A."/>
        </authorList>
    </citation>
    <scope>NUCLEOTIDE SEQUENCE [LARGE SCALE GENOMIC DNA]</scope>
    <source>
        <strain evidence="1 2">ALL</strain>
    </source>
</reference>
<keyword evidence="2" id="KW-1185">Reference proteome</keyword>
<gene>
    <name evidence="1" type="ORF">L596_010867</name>
</gene>
<accession>A0A4U5PJU1</accession>